<dbReference type="AlphaFoldDB" id="A0A067MTR6"/>
<protein>
    <recommendedName>
        <fullName evidence="1">F-box domain-containing protein</fullName>
    </recommendedName>
</protein>
<dbReference type="STRING" id="930990.A0A067MTR6"/>
<sequence length="528" mass="60194">MVSTFPKLVLRRIFYYLTPQELLTCTLVCKNFLRAFRVDPILKHRIDLLASGFIDAWPGERTGDDIFQSHRRLQEGWWNLTWSGKMKITLLPGCFDIRTSGGILCQLITTPHNTNVLSFTHLPTRNHYDCASSWRSPELRGNLFDVLMDAGQDLLIMMEIKADAGLLQTCSVRLHLFSLSAIKTHPEFRTNVGYLEHEFRSPKMPTIKTRVFGSHVGALHTLGDDNELVLWNWRKGTKISVLRMPRSQLQSFVFVSEKLIVITSVHPGTGVASLQLLSFTEGGRLGMRESRPRLLAEFQLPILARPFAFTHVTFTTDCAPSSQMTPTTLANHNDWTHDARTSVPAFEHQLLHLTITVKKPGFRTAPAAMRRMSLFVHARHLVQFSDTSLRHAIISWDRWSEGTRMVTTFPNNQWTAQRATPKRVGHLHGQRYMTLLENGSLFMLDFNTVGFRRGKDKTLLSATAHAHPQHMPRTIAAGALFKEEVTTALPYRQIATYEAFKYSDLMIDDERIIAFSRAKPNEIDIFIV</sequence>
<dbReference type="SUPFAM" id="SSF81383">
    <property type="entry name" value="F-box domain"/>
    <property type="match status" value="1"/>
</dbReference>
<dbReference type="InterPro" id="IPR001810">
    <property type="entry name" value="F-box_dom"/>
</dbReference>
<name>A0A067MTR6_BOTB1</name>
<keyword evidence="3" id="KW-1185">Reference proteome</keyword>
<dbReference type="Proteomes" id="UP000027195">
    <property type="component" value="Unassembled WGS sequence"/>
</dbReference>
<dbReference type="OrthoDB" id="3174109at2759"/>
<dbReference type="EMBL" id="KL198035">
    <property type="protein sequence ID" value="KDQ14951.1"/>
    <property type="molecule type" value="Genomic_DNA"/>
</dbReference>
<gene>
    <name evidence="2" type="ORF">BOTBODRAFT_145467</name>
</gene>
<dbReference type="SMART" id="SM00256">
    <property type="entry name" value="FBOX"/>
    <property type="match status" value="1"/>
</dbReference>
<dbReference type="HOGENOM" id="CLU_515782_0_0_1"/>
<dbReference type="InParanoid" id="A0A067MTR6"/>
<dbReference type="Pfam" id="PF12937">
    <property type="entry name" value="F-box-like"/>
    <property type="match status" value="1"/>
</dbReference>
<accession>A0A067MTR6</accession>
<proteinExistence type="predicted"/>
<feature type="domain" description="F-box" evidence="1">
    <location>
        <begin position="1"/>
        <end position="45"/>
    </location>
</feature>
<reference evidence="3" key="1">
    <citation type="journal article" date="2014" name="Proc. Natl. Acad. Sci. U.S.A.">
        <title>Extensive sampling of basidiomycete genomes demonstrates inadequacy of the white-rot/brown-rot paradigm for wood decay fungi.</title>
        <authorList>
            <person name="Riley R."/>
            <person name="Salamov A.A."/>
            <person name="Brown D.W."/>
            <person name="Nagy L.G."/>
            <person name="Floudas D."/>
            <person name="Held B.W."/>
            <person name="Levasseur A."/>
            <person name="Lombard V."/>
            <person name="Morin E."/>
            <person name="Otillar R."/>
            <person name="Lindquist E.A."/>
            <person name="Sun H."/>
            <person name="LaButti K.M."/>
            <person name="Schmutz J."/>
            <person name="Jabbour D."/>
            <person name="Luo H."/>
            <person name="Baker S.E."/>
            <person name="Pisabarro A.G."/>
            <person name="Walton J.D."/>
            <person name="Blanchette R.A."/>
            <person name="Henrissat B."/>
            <person name="Martin F."/>
            <person name="Cullen D."/>
            <person name="Hibbett D.S."/>
            <person name="Grigoriev I.V."/>
        </authorList>
    </citation>
    <scope>NUCLEOTIDE SEQUENCE [LARGE SCALE GENOMIC DNA]</scope>
    <source>
        <strain evidence="3">FD-172 SS1</strain>
    </source>
</reference>
<dbReference type="PROSITE" id="PS50181">
    <property type="entry name" value="FBOX"/>
    <property type="match status" value="1"/>
</dbReference>
<evidence type="ECO:0000259" key="1">
    <source>
        <dbReference type="PROSITE" id="PS50181"/>
    </source>
</evidence>
<organism evidence="2 3">
    <name type="scientific">Botryobasidium botryosum (strain FD-172 SS1)</name>
    <dbReference type="NCBI Taxonomy" id="930990"/>
    <lineage>
        <taxon>Eukaryota</taxon>
        <taxon>Fungi</taxon>
        <taxon>Dikarya</taxon>
        <taxon>Basidiomycota</taxon>
        <taxon>Agaricomycotina</taxon>
        <taxon>Agaricomycetes</taxon>
        <taxon>Cantharellales</taxon>
        <taxon>Botryobasidiaceae</taxon>
        <taxon>Botryobasidium</taxon>
    </lineage>
</organism>
<dbReference type="Gene3D" id="1.20.1280.50">
    <property type="match status" value="1"/>
</dbReference>
<evidence type="ECO:0000313" key="3">
    <source>
        <dbReference type="Proteomes" id="UP000027195"/>
    </source>
</evidence>
<evidence type="ECO:0000313" key="2">
    <source>
        <dbReference type="EMBL" id="KDQ14951.1"/>
    </source>
</evidence>
<dbReference type="InterPro" id="IPR036047">
    <property type="entry name" value="F-box-like_dom_sf"/>
</dbReference>